<dbReference type="FunFam" id="1.20.1070.10:FF:000055">
    <property type="entry name" value="Taste receptor type 2"/>
    <property type="match status" value="1"/>
</dbReference>
<feature type="transmembrane region" description="Helical" evidence="13">
    <location>
        <begin position="229"/>
        <end position="253"/>
    </location>
</feature>
<keyword evidence="8 12" id="KW-0472">Membrane</keyword>
<dbReference type="Gene3D" id="1.20.1070.10">
    <property type="entry name" value="Rhodopsin 7-helix transmembrane proteins"/>
    <property type="match status" value="1"/>
</dbReference>
<keyword evidence="6 13" id="KW-1133">Transmembrane helix</keyword>
<comment type="subcellular location">
    <subcellularLocation>
        <location evidence="1 12">Membrane</location>
        <topology evidence="1 12">Multi-pass membrane protein</topology>
    </subcellularLocation>
</comment>
<dbReference type="GO" id="GO:0004930">
    <property type="term" value="F:G protein-coupled receptor activity"/>
    <property type="evidence" value="ECO:0007669"/>
    <property type="project" value="UniProtKB-KW"/>
</dbReference>
<keyword evidence="3 12" id="KW-0919">Taste</keyword>
<keyword evidence="5 12" id="KW-0812">Transmembrane</keyword>
<dbReference type="PANTHER" id="PTHR11394">
    <property type="entry name" value="TASTE RECEPTOR TYPE 2"/>
    <property type="match status" value="1"/>
</dbReference>
<evidence type="ECO:0000256" key="9">
    <source>
        <dbReference type="ARBA" id="ARBA00023170"/>
    </source>
</evidence>
<sequence>MEFMFSSVLTIIYLVENIAGLVCSVFIISVNCYCYIKGQGLNPIDQIIVCLTFYDAIFSGSNGASILCSVLLPNATSVDKILSCISIFSVLSCAWFNACLCCYFFVKICDHKLGFLAQLKRNIDPLMPRIILAIHFLPIASTLVTSLSSNGVYTANTTAPALQKSFFTYSGENVSIAFALMFINCGIPTLIVTVTTAHIIVSLCKHTRHMQENVGDAGGPNLKVLRRAAYTMICLLIFYIIACAVLIIVLLSQDQRVHYINYLMGYALPSAEGAILILGNNRLRGACLHILHKYRAKSNHGGEGVSTTGASQPAS</sequence>
<dbReference type="GeneTree" id="ENSGT01150000286961"/>
<evidence type="ECO:0000313" key="14">
    <source>
        <dbReference type="Ensembl" id="ENSXETP00000062473"/>
    </source>
</evidence>
<feature type="transmembrane region" description="Helical" evidence="13">
    <location>
        <begin position="259"/>
        <end position="279"/>
    </location>
</feature>
<evidence type="ECO:0000256" key="3">
    <source>
        <dbReference type="ARBA" id="ARBA00022480"/>
    </source>
</evidence>
<evidence type="ECO:0000256" key="7">
    <source>
        <dbReference type="ARBA" id="ARBA00023040"/>
    </source>
</evidence>
<dbReference type="SUPFAM" id="SSF81321">
    <property type="entry name" value="Family A G protein-coupled receptor-like"/>
    <property type="match status" value="1"/>
</dbReference>
<dbReference type="InParanoid" id="A0A6I8Q3F6"/>
<keyword evidence="4 12" id="KW-0716">Sensory transduction</keyword>
<organism evidence="14">
    <name type="scientific">Xenopus tropicalis</name>
    <name type="common">Western clawed frog</name>
    <name type="synonym">Silurana tropicalis</name>
    <dbReference type="NCBI Taxonomy" id="8364"/>
    <lineage>
        <taxon>Eukaryota</taxon>
        <taxon>Metazoa</taxon>
        <taxon>Chordata</taxon>
        <taxon>Craniata</taxon>
        <taxon>Vertebrata</taxon>
        <taxon>Euteleostomi</taxon>
        <taxon>Amphibia</taxon>
        <taxon>Batrachia</taxon>
        <taxon>Anura</taxon>
        <taxon>Pipoidea</taxon>
        <taxon>Pipidae</taxon>
        <taxon>Xenopodinae</taxon>
        <taxon>Xenopus</taxon>
        <taxon>Silurana</taxon>
    </lineage>
</organism>
<evidence type="ECO:0000256" key="13">
    <source>
        <dbReference type="SAM" id="Phobius"/>
    </source>
</evidence>
<evidence type="ECO:0000256" key="10">
    <source>
        <dbReference type="ARBA" id="ARBA00023224"/>
    </source>
</evidence>
<dbReference type="GO" id="GO:0033038">
    <property type="term" value="F:bitter taste receptor activity"/>
    <property type="evidence" value="ECO:0007669"/>
    <property type="project" value="InterPro"/>
</dbReference>
<feature type="transmembrane region" description="Helical" evidence="13">
    <location>
        <begin position="85"/>
        <end position="106"/>
    </location>
</feature>
<evidence type="ECO:0000256" key="6">
    <source>
        <dbReference type="ARBA" id="ARBA00022989"/>
    </source>
</evidence>
<keyword evidence="7 12" id="KW-0297">G-protein coupled receptor</keyword>
<evidence type="ECO:0000256" key="5">
    <source>
        <dbReference type="ARBA" id="ARBA00022692"/>
    </source>
</evidence>
<name>A0A6I8Q3F6_XENTR</name>
<evidence type="ECO:0000256" key="11">
    <source>
        <dbReference type="RuleBase" id="RU004423"/>
    </source>
</evidence>
<proteinExistence type="inferred from homology"/>
<dbReference type="GO" id="GO:0016020">
    <property type="term" value="C:membrane"/>
    <property type="evidence" value="ECO:0007669"/>
    <property type="project" value="UniProtKB-SubCell"/>
</dbReference>
<protein>
    <recommendedName>
        <fullName evidence="12">Taste receptor type 2</fullName>
    </recommendedName>
</protein>
<dbReference type="Bgee" id="ENSXETG00000030742">
    <property type="expression patterns" value="Expressed in heart and 2 other cell types or tissues"/>
</dbReference>
<evidence type="ECO:0000256" key="8">
    <source>
        <dbReference type="ARBA" id="ARBA00023136"/>
    </source>
</evidence>
<gene>
    <name evidence="14" type="primary">t2r52</name>
</gene>
<evidence type="ECO:0000256" key="4">
    <source>
        <dbReference type="ARBA" id="ARBA00022606"/>
    </source>
</evidence>
<comment type="similarity">
    <text evidence="2 11">Belongs to the G-protein coupled receptor T2R family.</text>
</comment>
<evidence type="ECO:0000256" key="2">
    <source>
        <dbReference type="ARBA" id="ARBA00007376"/>
    </source>
</evidence>
<evidence type="ECO:0000256" key="12">
    <source>
        <dbReference type="RuleBase" id="RU004424"/>
    </source>
</evidence>
<keyword evidence="9 12" id="KW-0675">Receptor</keyword>
<reference evidence="14" key="1">
    <citation type="journal article" date="2010" name="Science">
        <title>The genome of the Western clawed frog Xenopus tropicalis.</title>
        <authorList>
            <person name="Hellsten U."/>
            <person name="Harland R.M."/>
            <person name="Gilchrist M.J."/>
            <person name="Hendrix D."/>
            <person name="Jurka J."/>
            <person name="Kapitonov V."/>
            <person name="Ovcharenko I."/>
            <person name="Putnam N.H."/>
            <person name="Shu S."/>
            <person name="Taher L."/>
            <person name="Blitz I.L."/>
            <person name="Blumberg B."/>
            <person name="Dichmann D.S."/>
            <person name="Dubchak I."/>
            <person name="Amaya E."/>
            <person name="Detter J.C."/>
            <person name="Fletcher R."/>
            <person name="Gerhard D.S."/>
            <person name="Goodstein D."/>
            <person name="Graves T."/>
            <person name="Grigoriev I.V."/>
            <person name="Grimwood J."/>
            <person name="Kawashima T."/>
            <person name="Lindquist E."/>
            <person name="Lucas S.M."/>
            <person name="Mead P.E."/>
            <person name="Mitros T."/>
            <person name="Ogino H."/>
            <person name="Ohta Y."/>
            <person name="Poliakov A.V."/>
            <person name="Pollet N."/>
            <person name="Robert J."/>
            <person name="Salamov A."/>
            <person name="Sater A.K."/>
            <person name="Schmutz J."/>
            <person name="Terry A."/>
            <person name="Vize P.D."/>
            <person name="Warren W.C."/>
            <person name="Wells D."/>
            <person name="Wills A."/>
            <person name="Wilson R.K."/>
            <person name="Zimmerman L.B."/>
            <person name="Zorn A.M."/>
            <person name="Grainger R."/>
            <person name="Grammer T."/>
            <person name="Khokha M.K."/>
            <person name="Richardson P.M."/>
            <person name="Rokhsar D.S."/>
        </authorList>
    </citation>
    <scope>NUCLEOTIDE SEQUENCE [LARGE SCALE GENOMIC DNA]</scope>
    <source>
        <strain evidence="14">Nigerian</strain>
    </source>
</reference>
<dbReference type="AlphaFoldDB" id="A0A6I8Q3F6"/>
<feature type="transmembrane region" description="Helical" evidence="13">
    <location>
        <begin position="126"/>
        <end position="147"/>
    </location>
</feature>
<dbReference type="Pfam" id="PF05296">
    <property type="entry name" value="TAS2R"/>
    <property type="match status" value="1"/>
</dbReference>
<dbReference type="InterPro" id="IPR007960">
    <property type="entry name" value="TAS2R"/>
</dbReference>
<reference evidence="14" key="2">
    <citation type="submission" date="2020-05" db="UniProtKB">
        <authorList>
            <consortium name="Ensembl"/>
        </authorList>
    </citation>
    <scope>IDENTIFICATION</scope>
</reference>
<dbReference type="PANTHER" id="PTHR11394:SF147">
    <property type="entry name" value="TASTE RECEPTOR TYPE 2"/>
    <property type="match status" value="1"/>
</dbReference>
<feature type="transmembrane region" description="Helical" evidence="13">
    <location>
        <begin position="12"/>
        <end position="36"/>
    </location>
</feature>
<accession>A0A6I8Q3F6</accession>
<keyword evidence="10 12" id="KW-0807">Transducer</keyword>
<feature type="transmembrane region" description="Helical" evidence="13">
    <location>
        <begin position="176"/>
        <end position="201"/>
    </location>
</feature>
<evidence type="ECO:0000256" key="1">
    <source>
        <dbReference type="ARBA" id="ARBA00004141"/>
    </source>
</evidence>
<dbReference type="Ensembl" id="ENSXETT00000062616">
    <property type="protein sequence ID" value="ENSXETP00000062473"/>
    <property type="gene ID" value="ENSXETG00000030742"/>
</dbReference>